<reference evidence="2 3" key="1">
    <citation type="submission" date="2018-11" db="EMBL/GenBank/DDBJ databases">
        <authorList>
            <consortium name="Pathogen Informatics"/>
        </authorList>
    </citation>
    <scope>NUCLEOTIDE SEQUENCE [LARGE SCALE GENOMIC DNA]</scope>
</reference>
<proteinExistence type="predicted"/>
<evidence type="ECO:0000313" key="2">
    <source>
        <dbReference type="EMBL" id="VDM06651.1"/>
    </source>
</evidence>
<keyword evidence="3" id="KW-1185">Reference proteome</keyword>
<dbReference type="OrthoDB" id="10610049at2759"/>
<feature type="region of interest" description="Disordered" evidence="1">
    <location>
        <begin position="71"/>
        <end position="94"/>
    </location>
</feature>
<evidence type="ECO:0000313" key="3">
    <source>
        <dbReference type="Proteomes" id="UP000270924"/>
    </source>
</evidence>
<name>A0A3P7DAR5_WUCBA</name>
<protein>
    <submittedName>
        <fullName evidence="2">Uncharacterized protein</fullName>
    </submittedName>
</protein>
<gene>
    <name evidence="2" type="ORF">WBA_LOCUS37</name>
</gene>
<dbReference type="AlphaFoldDB" id="A0A3P7DAR5"/>
<dbReference type="Proteomes" id="UP000270924">
    <property type="component" value="Unassembled WGS sequence"/>
</dbReference>
<evidence type="ECO:0000256" key="1">
    <source>
        <dbReference type="SAM" id="MobiDB-lite"/>
    </source>
</evidence>
<dbReference type="EMBL" id="UYWW01000003">
    <property type="protein sequence ID" value="VDM06651.1"/>
    <property type="molecule type" value="Genomic_DNA"/>
</dbReference>
<dbReference type="InParanoid" id="A0A3P7DAR5"/>
<sequence>MSSTGRIFFISVRIEKMLNILALPVESTVALRTIVHSRRLLLNCKEKDFKVLIAIVQFQLAQTKAIGKQLETESQKFNQPNRRRRKRQPQHAAVPKQAYILKSLNFEST</sequence>
<accession>A0A3P7DAR5</accession>
<organism evidence="2 3">
    <name type="scientific">Wuchereria bancrofti</name>
    <dbReference type="NCBI Taxonomy" id="6293"/>
    <lineage>
        <taxon>Eukaryota</taxon>
        <taxon>Metazoa</taxon>
        <taxon>Ecdysozoa</taxon>
        <taxon>Nematoda</taxon>
        <taxon>Chromadorea</taxon>
        <taxon>Rhabditida</taxon>
        <taxon>Spirurina</taxon>
        <taxon>Spiruromorpha</taxon>
        <taxon>Filarioidea</taxon>
        <taxon>Onchocercidae</taxon>
        <taxon>Wuchereria</taxon>
    </lineage>
</organism>